<accession>A0A8H6YIM6</accession>
<evidence type="ECO:0000256" key="1">
    <source>
        <dbReference type="SAM" id="MobiDB-lite"/>
    </source>
</evidence>
<proteinExistence type="predicted"/>
<feature type="compositionally biased region" description="Pro residues" evidence="1">
    <location>
        <begin position="232"/>
        <end position="250"/>
    </location>
</feature>
<protein>
    <submittedName>
        <fullName evidence="4">Uncharacterized protein</fullName>
    </submittedName>
</protein>
<dbReference type="EMBL" id="JACAZH010000009">
    <property type="protein sequence ID" value="KAF7358939.1"/>
    <property type="molecule type" value="Genomic_DNA"/>
</dbReference>
<gene>
    <name evidence="4" type="ORF">MSAN_01234300</name>
</gene>
<feature type="region of interest" description="Disordered" evidence="1">
    <location>
        <begin position="228"/>
        <end position="255"/>
    </location>
</feature>
<feature type="signal peptide" evidence="3">
    <location>
        <begin position="1"/>
        <end position="23"/>
    </location>
</feature>
<dbReference type="OrthoDB" id="3044763at2759"/>
<keyword evidence="2" id="KW-0472">Membrane</keyword>
<feature type="region of interest" description="Disordered" evidence="1">
    <location>
        <begin position="377"/>
        <end position="396"/>
    </location>
</feature>
<evidence type="ECO:0000313" key="5">
    <source>
        <dbReference type="Proteomes" id="UP000623467"/>
    </source>
</evidence>
<evidence type="ECO:0000313" key="4">
    <source>
        <dbReference type="EMBL" id="KAF7358939.1"/>
    </source>
</evidence>
<dbReference type="Proteomes" id="UP000623467">
    <property type="component" value="Unassembled WGS sequence"/>
</dbReference>
<evidence type="ECO:0000256" key="2">
    <source>
        <dbReference type="SAM" id="Phobius"/>
    </source>
</evidence>
<keyword evidence="2" id="KW-1133">Transmembrane helix</keyword>
<organism evidence="4 5">
    <name type="scientific">Mycena sanguinolenta</name>
    <dbReference type="NCBI Taxonomy" id="230812"/>
    <lineage>
        <taxon>Eukaryota</taxon>
        <taxon>Fungi</taxon>
        <taxon>Dikarya</taxon>
        <taxon>Basidiomycota</taxon>
        <taxon>Agaricomycotina</taxon>
        <taxon>Agaricomycetes</taxon>
        <taxon>Agaricomycetidae</taxon>
        <taxon>Agaricales</taxon>
        <taxon>Marasmiineae</taxon>
        <taxon>Mycenaceae</taxon>
        <taxon>Mycena</taxon>
    </lineage>
</organism>
<keyword evidence="5" id="KW-1185">Reference proteome</keyword>
<feature type="compositionally biased region" description="Polar residues" evidence="1">
    <location>
        <begin position="377"/>
        <end position="388"/>
    </location>
</feature>
<feature type="transmembrane region" description="Helical" evidence="2">
    <location>
        <begin position="169"/>
        <end position="194"/>
    </location>
</feature>
<evidence type="ECO:0000256" key="3">
    <source>
        <dbReference type="SAM" id="SignalP"/>
    </source>
</evidence>
<name>A0A8H6YIM6_9AGAR</name>
<keyword evidence="3" id="KW-0732">Signal</keyword>
<feature type="region of interest" description="Disordered" evidence="1">
    <location>
        <begin position="267"/>
        <end position="316"/>
    </location>
</feature>
<sequence>MFFLRIRFFGFFLLLFQCQQVLALTFEPIAGPYVKGAQVPVQWTLDGSEPANGWELWFNEGGSSIKLSDIPLLAISTVVTFPGSNGAFQGVSGTTVLATSNEVDLDATGVTIATTTFSASVVSGSSSIAPDSSSVIPESTSAAPTVSHSSAAESVAVAVSKSSAVNTGALLGIVVATLVVIGVIVFASVSLFVYRRRRIAAATDPYPTKNADVEKQLALKITPFNTDALGISPPPRGSSLPQPPPPPAKPSPSDLRRQAYLNSQLQKLEVPPPNRSDPESGSIVFGPLSSVPSESIPPPVDRDAEPTSPPLPPLPFEVGSRRAAFLSEQLQRLEVAERRPSDGSVVFGPLSSVPSEGTARPSAPTISSVTSPIQFIRQAPSQITSPVSPLTRRPPW</sequence>
<feature type="region of interest" description="Disordered" evidence="1">
    <location>
        <begin position="335"/>
        <end position="366"/>
    </location>
</feature>
<reference evidence="4" key="1">
    <citation type="submission" date="2020-05" db="EMBL/GenBank/DDBJ databases">
        <title>Mycena genomes resolve the evolution of fungal bioluminescence.</title>
        <authorList>
            <person name="Tsai I.J."/>
        </authorList>
    </citation>
    <scope>NUCLEOTIDE SEQUENCE</scope>
    <source>
        <strain evidence="4">160909Yilan</strain>
    </source>
</reference>
<dbReference type="AlphaFoldDB" id="A0A8H6YIM6"/>
<comment type="caution">
    <text evidence="4">The sequence shown here is derived from an EMBL/GenBank/DDBJ whole genome shotgun (WGS) entry which is preliminary data.</text>
</comment>
<feature type="chain" id="PRO_5034898715" evidence="3">
    <location>
        <begin position="24"/>
        <end position="396"/>
    </location>
</feature>
<keyword evidence="2" id="KW-0812">Transmembrane</keyword>